<accession>A0A4R3J1X0</accession>
<protein>
    <submittedName>
        <fullName evidence="3">Chromosome partitioning protein</fullName>
    </submittedName>
    <submittedName>
        <fullName evidence="2">Sporulation initiation inhibitor Soj</fullName>
    </submittedName>
</protein>
<evidence type="ECO:0000259" key="1">
    <source>
        <dbReference type="Pfam" id="PF13614"/>
    </source>
</evidence>
<organism evidence="3 4">
    <name type="scientific">Faecalimonas umbilicata</name>
    <dbReference type="NCBI Taxonomy" id="1912855"/>
    <lineage>
        <taxon>Bacteria</taxon>
        <taxon>Bacillati</taxon>
        <taxon>Bacillota</taxon>
        <taxon>Clostridia</taxon>
        <taxon>Lachnospirales</taxon>
        <taxon>Lachnospiraceae</taxon>
        <taxon>Faecalimonas</taxon>
    </lineage>
</organism>
<evidence type="ECO:0000313" key="2">
    <source>
        <dbReference type="EMBL" id="GBU06106.1"/>
    </source>
</evidence>
<evidence type="ECO:0000313" key="4">
    <source>
        <dbReference type="Proteomes" id="UP000294613"/>
    </source>
</evidence>
<dbReference type="PANTHER" id="PTHR13696">
    <property type="entry name" value="P-LOOP CONTAINING NUCLEOSIDE TRIPHOSPHATE HYDROLASE"/>
    <property type="match status" value="1"/>
</dbReference>
<dbReference type="PANTHER" id="PTHR13696:SF52">
    <property type="entry name" value="PARA FAMILY PROTEIN CT_582"/>
    <property type="match status" value="1"/>
</dbReference>
<proteinExistence type="predicted"/>
<sequence>MKVIAFLNNKGGVGKTATMTAVSHIFSEVFEKKVLNVDMDPQGNTSQLYGYSGMEGSYSLQELIEEKIYPVSDTVEDLLLDSEKDIRECIYETDYKNLSIIPSYLTLSEVENRLLGDVTRPQQFRLKAQLEKISKEYDFCFIDCGPSVSLLNVNALTAADVVYIPSRCDKDSRVGIANVIRLVKAVQGYHPKLELGGVFLTQYDYRKKICQEAKEDCRNALKEKFIQCVVKPLALAMGI</sequence>
<gene>
    <name evidence="2" type="primary">parA_5</name>
    <name evidence="3" type="ORF">EDD74_1518</name>
    <name evidence="2" type="ORF">FAEUMB_26470</name>
</gene>
<dbReference type="EMBL" id="BHEO01000008">
    <property type="protein sequence ID" value="GBU06106.1"/>
    <property type="molecule type" value="Genomic_DNA"/>
</dbReference>
<dbReference type="Proteomes" id="UP000702954">
    <property type="component" value="Unassembled WGS sequence"/>
</dbReference>
<dbReference type="SUPFAM" id="SSF52540">
    <property type="entry name" value="P-loop containing nucleoside triphosphate hydrolases"/>
    <property type="match status" value="1"/>
</dbReference>
<keyword evidence="5" id="KW-1185">Reference proteome</keyword>
<feature type="domain" description="AAA" evidence="1">
    <location>
        <begin position="1"/>
        <end position="189"/>
    </location>
</feature>
<reference evidence="2 5" key="1">
    <citation type="journal article" date="2018" name="Int. J. Syst. Evol. Microbiol.">
        <title>Draft Genome Sequence of Faecalimonas umbilicata JCM 30896T, an Acetate-Producing Bacterium Isolated from Human Feces.</title>
        <authorList>
            <person name="Sakamoto M."/>
            <person name="Ikeyama N."/>
            <person name="Yuki M."/>
            <person name="Ohkuma M."/>
        </authorList>
    </citation>
    <scope>NUCLEOTIDE SEQUENCE [LARGE SCALE GENOMIC DNA]</scope>
    <source>
        <strain evidence="2 5">EGH7</strain>
    </source>
</reference>
<dbReference type="InterPro" id="IPR050678">
    <property type="entry name" value="DNA_Partitioning_ATPase"/>
</dbReference>
<name>A0A4R3J1X0_9FIRM</name>
<comment type="caution">
    <text evidence="3">The sequence shown here is derived from an EMBL/GenBank/DDBJ whole genome shotgun (WGS) entry which is preliminary data.</text>
</comment>
<reference evidence="3 4" key="2">
    <citation type="submission" date="2019-03" db="EMBL/GenBank/DDBJ databases">
        <title>Genomic Encyclopedia of Type Strains, Phase IV (KMG-IV): sequencing the most valuable type-strain genomes for metagenomic binning, comparative biology and taxonomic classification.</title>
        <authorList>
            <person name="Goeker M."/>
        </authorList>
    </citation>
    <scope>NUCLEOTIDE SEQUENCE [LARGE SCALE GENOMIC DNA]</scope>
    <source>
        <strain evidence="3 4">DSM 103426</strain>
    </source>
</reference>
<evidence type="ECO:0000313" key="3">
    <source>
        <dbReference type="EMBL" id="TCS59789.1"/>
    </source>
</evidence>
<dbReference type="InterPro" id="IPR025669">
    <property type="entry name" value="AAA_dom"/>
</dbReference>
<dbReference type="Pfam" id="PF13614">
    <property type="entry name" value="AAA_31"/>
    <property type="match status" value="1"/>
</dbReference>
<dbReference type="CDD" id="cd02042">
    <property type="entry name" value="ParAB_family"/>
    <property type="match status" value="1"/>
</dbReference>
<dbReference type="Proteomes" id="UP000294613">
    <property type="component" value="Unassembled WGS sequence"/>
</dbReference>
<evidence type="ECO:0000313" key="5">
    <source>
        <dbReference type="Proteomes" id="UP000702954"/>
    </source>
</evidence>
<dbReference type="AlphaFoldDB" id="A0A4R3J1X0"/>
<dbReference type="RefSeq" id="WP_116442191.1">
    <property type="nucleotide sequence ID" value="NZ_BHEO01000008.1"/>
</dbReference>
<dbReference type="Gene3D" id="3.40.50.300">
    <property type="entry name" value="P-loop containing nucleotide triphosphate hydrolases"/>
    <property type="match status" value="1"/>
</dbReference>
<dbReference type="InterPro" id="IPR027417">
    <property type="entry name" value="P-loop_NTPase"/>
</dbReference>
<dbReference type="EMBL" id="SLZV01000051">
    <property type="protein sequence ID" value="TCS59789.1"/>
    <property type="molecule type" value="Genomic_DNA"/>
</dbReference>